<feature type="domain" description="HTH tetR-type" evidence="4">
    <location>
        <begin position="14"/>
        <end position="72"/>
    </location>
</feature>
<dbReference type="PROSITE" id="PS50977">
    <property type="entry name" value="HTH_TETR_2"/>
    <property type="match status" value="1"/>
</dbReference>
<feature type="non-terminal residue" evidence="5">
    <location>
        <position position="72"/>
    </location>
</feature>
<evidence type="ECO:0000259" key="4">
    <source>
        <dbReference type="PROSITE" id="PS50977"/>
    </source>
</evidence>
<reference evidence="5" key="1">
    <citation type="submission" date="2018-06" db="EMBL/GenBank/DDBJ databases">
        <authorList>
            <person name="Zhirakovskaya E."/>
        </authorList>
    </citation>
    <scope>NUCLEOTIDE SEQUENCE</scope>
</reference>
<dbReference type="Gene3D" id="1.10.357.10">
    <property type="entry name" value="Tetracycline Repressor, domain 2"/>
    <property type="match status" value="1"/>
</dbReference>
<dbReference type="Pfam" id="PF00440">
    <property type="entry name" value="TetR_N"/>
    <property type="match status" value="1"/>
</dbReference>
<evidence type="ECO:0000313" key="5">
    <source>
        <dbReference type="EMBL" id="VAW06595.1"/>
    </source>
</evidence>
<dbReference type="PANTHER" id="PTHR30055:SF151">
    <property type="entry name" value="TRANSCRIPTIONAL REGULATORY PROTEIN"/>
    <property type="match status" value="1"/>
</dbReference>
<dbReference type="InterPro" id="IPR009057">
    <property type="entry name" value="Homeodomain-like_sf"/>
</dbReference>
<name>A0A3B0SLB1_9ZZZZ</name>
<protein>
    <submittedName>
        <fullName evidence="5">Transcriptional regulator, AcrR family</fullName>
    </submittedName>
</protein>
<dbReference type="SUPFAM" id="SSF46689">
    <property type="entry name" value="Homeodomain-like"/>
    <property type="match status" value="1"/>
</dbReference>
<evidence type="ECO:0000256" key="1">
    <source>
        <dbReference type="ARBA" id="ARBA00023015"/>
    </source>
</evidence>
<gene>
    <name evidence="5" type="ORF">MNBD_ACTINO02-3311</name>
</gene>
<dbReference type="EMBL" id="UOEK01000361">
    <property type="protein sequence ID" value="VAW06595.1"/>
    <property type="molecule type" value="Genomic_DNA"/>
</dbReference>
<keyword evidence="2" id="KW-0238">DNA-binding</keyword>
<dbReference type="PANTHER" id="PTHR30055">
    <property type="entry name" value="HTH-TYPE TRANSCRIPTIONAL REGULATOR RUTR"/>
    <property type="match status" value="1"/>
</dbReference>
<dbReference type="GO" id="GO:0003700">
    <property type="term" value="F:DNA-binding transcription factor activity"/>
    <property type="evidence" value="ECO:0007669"/>
    <property type="project" value="TreeGrafter"/>
</dbReference>
<dbReference type="GO" id="GO:0000976">
    <property type="term" value="F:transcription cis-regulatory region binding"/>
    <property type="evidence" value="ECO:0007669"/>
    <property type="project" value="TreeGrafter"/>
</dbReference>
<keyword evidence="1" id="KW-0805">Transcription regulation</keyword>
<dbReference type="PRINTS" id="PR00455">
    <property type="entry name" value="HTHTETR"/>
</dbReference>
<keyword evidence="3" id="KW-0804">Transcription</keyword>
<evidence type="ECO:0000256" key="2">
    <source>
        <dbReference type="ARBA" id="ARBA00023125"/>
    </source>
</evidence>
<accession>A0A3B0SLB1</accession>
<sequence>MTPPTASSPERRKPLNRDRVLRAAVSLADRSGIESLSMRKLGQELGVEAMSLYKHVANKEDILDGMVDIVVG</sequence>
<proteinExistence type="predicted"/>
<organism evidence="5">
    <name type="scientific">hydrothermal vent metagenome</name>
    <dbReference type="NCBI Taxonomy" id="652676"/>
    <lineage>
        <taxon>unclassified sequences</taxon>
        <taxon>metagenomes</taxon>
        <taxon>ecological metagenomes</taxon>
    </lineage>
</organism>
<dbReference type="InterPro" id="IPR001647">
    <property type="entry name" value="HTH_TetR"/>
</dbReference>
<evidence type="ECO:0000256" key="3">
    <source>
        <dbReference type="ARBA" id="ARBA00023163"/>
    </source>
</evidence>
<dbReference type="AlphaFoldDB" id="A0A3B0SLB1"/>
<dbReference type="InterPro" id="IPR050109">
    <property type="entry name" value="HTH-type_TetR-like_transc_reg"/>
</dbReference>